<dbReference type="Pfam" id="PF08021">
    <property type="entry name" value="FAD_binding_9"/>
    <property type="match status" value="1"/>
</dbReference>
<dbReference type="SUPFAM" id="SSF63380">
    <property type="entry name" value="Riboflavin synthase domain-like"/>
    <property type="match status" value="1"/>
</dbReference>
<evidence type="ECO:0000259" key="1">
    <source>
        <dbReference type="PROSITE" id="PS51384"/>
    </source>
</evidence>
<proteinExistence type="predicted"/>
<protein>
    <submittedName>
        <fullName evidence="2">Siderophore-interacting protein</fullName>
    </submittedName>
</protein>
<dbReference type="PANTHER" id="PTHR30157:SF0">
    <property type="entry name" value="NADPH-DEPENDENT FERRIC-CHELATE REDUCTASE"/>
    <property type="match status" value="1"/>
</dbReference>
<organism evidence="2 3">
    <name type="scientific">Amycolatopsis tucumanensis</name>
    <dbReference type="NCBI Taxonomy" id="401106"/>
    <lineage>
        <taxon>Bacteria</taxon>
        <taxon>Bacillati</taxon>
        <taxon>Actinomycetota</taxon>
        <taxon>Actinomycetes</taxon>
        <taxon>Pseudonocardiales</taxon>
        <taxon>Pseudonocardiaceae</taxon>
        <taxon>Amycolatopsis</taxon>
    </lineage>
</organism>
<comment type="caution">
    <text evidence="2">The sequence shown here is derived from an EMBL/GenBank/DDBJ whole genome shotgun (WGS) entry which is preliminary data.</text>
</comment>
<dbReference type="InterPro" id="IPR039261">
    <property type="entry name" value="FNR_nucleotide-bd"/>
</dbReference>
<name>A0ABP7JPG1_9PSEU</name>
<reference evidence="3" key="1">
    <citation type="journal article" date="2019" name="Int. J. Syst. Evol. Microbiol.">
        <title>The Global Catalogue of Microorganisms (GCM) 10K type strain sequencing project: providing services to taxonomists for standard genome sequencing and annotation.</title>
        <authorList>
            <consortium name="The Broad Institute Genomics Platform"/>
            <consortium name="The Broad Institute Genome Sequencing Center for Infectious Disease"/>
            <person name="Wu L."/>
            <person name="Ma J."/>
        </authorList>
    </citation>
    <scope>NUCLEOTIDE SEQUENCE [LARGE SCALE GENOMIC DNA]</scope>
    <source>
        <strain evidence="3">JCM 17017</strain>
    </source>
</reference>
<dbReference type="Gene3D" id="2.40.30.10">
    <property type="entry name" value="Translation factors"/>
    <property type="match status" value="1"/>
</dbReference>
<gene>
    <name evidence="2" type="ORF">GCM10022380_79850</name>
</gene>
<dbReference type="InterPro" id="IPR017938">
    <property type="entry name" value="Riboflavin_synthase-like_b-brl"/>
</dbReference>
<evidence type="ECO:0000313" key="3">
    <source>
        <dbReference type="Proteomes" id="UP001501624"/>
    </source>
</evidence>
<dbReference type="Proteomes" id="UP001501624">
    <property type="component" value="Unassembled WGS sequence"/>
</dbReference>
<dbReference type="InterPro" id="IPR013113">
    <property type="entry name" value="SIP_FAD-bd"/>
</dbReference>
<dbReference type="InterPro" id="IPR017927">
    <property type="entry name" value="FAD-bd_FR_type"/>
</dbReference>
<dbReference type="EMBL" id="BAABCM010000018">
    <property type="protein sequence ID" value="GAA3849635.1"/>
    <property type="molecule type" value="Genomic_DNA"/>
</dbReference>
<dbReference type="CDD" id="cd06193">
    <property type="entry name" value="siderophore_interacting"/>
    <property type="match status" value="1"/>
</dbReference>
<dbReference type="PANTHER" id="PTHR30157">
    <property type="entry name" value="FERRIC REDUCTASE, NADPH-DEPENDENT"/>
    <property type="match status" value="1"/>
</dbReference>
<sequence>MSRFEKIVLKTLRAPTYPLRVCAAEDVADHYRRIRFAGPELLAAEETPPAFWIRLWIPAGGEEYQRAYTVTDVRRDDGTFACEFALHEGEGVASEWARRAEPGQTLRATVYGSKRFAVPAPAPEGYLLVGDPCSLPAINDILRALPEPVPAKVFLLEDHDRLPVAGGDVRRCGSPEEVLAAVRELGPLPGWHAWVATESALTRQVRGLAQDALGVRRQDVTSQGYWTRGRAMGRARR</sequence>
<feature type="domain" description="FAD-binding FR-type" evidence="1">
    <location>
        <begin position="14"/>
        <end position="128"/>
    </location>
</feature>
<dbReference type="RefSeq" id="WP_020422957.1">
    <property type="nucleotide sequence ID" value="NZ_BAABCM010000018.1"/>
</dbReference>
<dbReference type="Gene3D" id="3.40.50.80">
    <property type="entry name" value="Nucleotide-binding domain of ferredoxin-NADP reductase (FNR) module"/>
    <property type="match status" value="1"/>
</dbReference>
<dbReference type="InterPro" id="IPR039374">
    <property type="entry name" value="SIP_fam"/>
</dbReference>
<dbReference type="Pfam" id="PF04954">
    <property type="entry name" value="SIP"/>
    <property type="match status" value="1"/>
</dbReference>
<keyword evidence="3" id="KW-1185">Reference proteome</keyword>
<accession>A0ABP7JPG1</accession>
<dbReference type="InterPro" id="IPR007037">
    <property type="entry name" value="SIP_rossman_dom"/>
</dbReference>
<evidence type="ECO:0000313" key="2">
    <source>
        <dbReference type="EMBL" id="GAA3849635.1"/>
    </source>
</evidence>
<dbReference type="PROSITE" id="PS51384">
    <property type="entry name" value="FAD_FR"/>
    <property type="match status" value="1"/>
</dbReference>